<comment type="similarity">
    <text evidence="1">Belongs to the ComF/GntX family.</text>
</comment>
<dbReference type="PANTHER" id="PTHR47505:SF1">
    <property type="entry name" value="DNA UTILIZATION PROTEIN YHGH"/>
    <property type="match status" value="1"/>
</dbReference>
<name>A0ABY9KTD1_9BACI</name>
<dbReference type="InterPro" id="IPR051910">
    <property type="entry name" value="ComF/GntX_DNA_util-trans"/>
</dbReference>
<dbReference type="SUPFAM" id="SSF53271">
    <property type="entry name" value="PRTase-like"/>
    <property type="match status" value="1"/>
</dbReference>
<dbReference type="EMBL" id="CP129113">
    <property type="protein sequence ID" value="WLV23986.1"/>
    <property type="molecule type" value="Genomic_DNA"/>
</dbReference>
<gene>
    <name evidence="3" type="ORF">QR721_10120</name>
</gene>
<dbReference type="Pfam" id="PF00156">
    <property type="entry name" value="Pribosyltran"/>
    <property type="match status" value="1"/>
</dbReference>
<accession>A0ABY9KTD1</accession>
<keyword evidence="4" id="KW-1185">Reference proteome</keyword>
<feature type="domain" description="Phosphoribosyltransferase" evidence="2">
    <location>
        <begin position="104"/>
        <end position="153"/>
    </location>
</feature>
<dbReference type="Gene3D" id="3.40.50.2020">
    <property type="match status" value="1"/>
</dbReference>
<dbReference type="InterPro" id="IPR000836">
    <property type="entry name" value="PRTase_dom"/>
</dbReference>
<dbReference type="RefSeq" id="WP_348026559.1">
    <property type="nucleotide sequence ID" value="NZ_CP129113.1"/>
</dbReference>
<reference evidence="3" key="1">
    <citation type="submission" date="2023-06" db="EMBL/GenBank/DDBJ databases">
        <title>A Treasure from Seagulls: Isolation and Description of Aciduricobacillus qingdaonensis gen. nov., sp. nov., a Rare Obligately Uric Acid-utilizing Member in the Family Bacillaceae.</title>
        <authorList>
            <person name="Liu W."/>
            <person name="Wang B."/>
        </authorList>
    </citation>
    <scope>NUCLEOTIDE SEQUENCE</scope>
    <source>
        <strain evidence="3">44XB</strain>
    </source>
</reference>
<evidence type="ECO:0000259" key="2">
    <source>
        <dbReference type="Pfam" id="PF00156"/>
    </source>
</evidence>
<dbReference type="PANTHER" id="PTHR47505">
    <property type="entry name" value="DNA UTILIZATION PROTEIN YHGH"/>
    <property type="match status" value="1"/>
</dbReference>
<dbReference type="Proteomes" id="UP001180087">
    <property type="component" value="Chromosome"/>
</dbReference>
<dbReference type="CDD" id="cd06223">
    <property type="entry name" value="PRTases_typeI"/>
    <property type="match status" value="1"/>
</dbReference>
<organism evidence="3 4">
    <name type="scientific">Aciduricibacillus chroicocephali</name>
    <dbReference type="NCBI Taxonomy" id="3054939"/>
    <lineage>
        <taxon>Bacteria</taxon>
        <taxon>Bacillati</taxon>
        <taxon>Bacillota</taxon>
        <taxon>Bacilli</taxon>
        <taxon>Bacillales</taxon>
        <taxon>Bacillaceae</taxon>
        <taxon>Aciduricibacillus</taxon>
    </lineage>
</organism>
<evidence type="ECO:0000313" key="4">
    <source>
        <dbReference type="Proteomes" id="UP001180087"/>
    </source>
</evidence>
<proteinExistence type="inferred from homology"/>
<evidence type="ECO:0000256" key="1">
    <source>
        <dbReference type="ARBA" id="ARBA00008007"/>
    </source>
</evidence>
<sequence>MDGNQSVYTYNSHMKEMIYQWKYRGDYEVGFSFMQDINDAFRKLGTEKKTIVVPIPLSEERLAERGFNQALQLASFIPKKSALLLRRVHGEKQSKKTRRERITAENPFIIEEKVEKPVILVDDIYTTGATLHKAAAVLKRAGCPRVESLTLVRG</sequence>
<dbReference type="InterPro" id="IPR029057">
    <property type="entry name" value="PRTase-like"/>
</dbReference>
<evidence type="ECO:0000313" key="3">
    <source>
        <dbReference type="EMBL" id="WLV23986.1"/>
    </source>
</evidence>
<protein>
    <submittedName>
        <fullName evidence="3">ComF family protein</fullName>
    </submittedName>
</protein>